<dbReference type="AlphaFoldDB" id="A0A368JIX7"/>
<accession>A0A368JIX7</accession>
<dbReference type="GO" id="GO:0016740">
    <property type="term" value="F:transferase activity"/>
    <property type="evidence" value="ECO:0007669"/>
    <property type="project" value="UniProtKB-KW"/>
</dbReference>
<organism evidence="1 2">
    <name type="scientific">Larkinella punicea</name>
    <dbReference type="NCBI Taxonomy" id="2315727"/>
    <lineage>
        <taxon>Bacteria</taxon>
        <taxon>Pseudomonadati</taxon>
        <taxon>Bacteroidota</taxon>
        <taxon>Cytophagia</taxon>
        <taxon>Cytophagales</taxon>
        <taxon>Spirosomataceae</taxon>
        <taxon>Larkinella</taxon>
    </lineage>
</organism>
<protein>
    <submittedName>
        <fullName evidence="1">N-acetyl sugar amidotransferase</fullName>
    </submittedName>
</protein>
<evidence type="ECO:0000313" key="1">
    <source>
        <dbReference type="EMBL" id="RCR67610.1"/>
    </source>
</evidence>
<dbReference type="Proteomes" id="UP000253383">
    <property type="component" value="Unassembled WGS sequence"/>
</dbReference>
<reference evidence="1 2" key="1">
    <citation type="submission" date="2018-07" db="EMBL/GenBank/DDBJ databases">
        <title>Genome analysis of Larkinella rosea.</title>
        <authorList>
            <person name="Zhou Z."/>
            <person name="Wang G."/>
        </authorList>
    </citation>
    <scope>NUCLEOTIDE SEQUENCE [LARGE SCALE GENOMIC DNA]</scope>
    <source>
        <strain evidence="2">zzj9</strain>
    </source>
</reference>
<dbReference type="EMBL" id="QOWE01000018">
    <property type="protein sequence ID" value="RCR67610.1"/>
    <property type="molecule type" value="Genomic_DNA"/>
</dbReference>
<dbReference type="InterPro" id="IPR014729">
    <property type="entry name" value="Rossmann-like_a/b/a_fold"/>
</dbReference>
<dbReference type="RefSeq" id="WP_114408042.1">
    <property type="nucleotide sequence ID" value="NZ_QOWE01000018.1"/>
</dbReference>
<dbReference type="SUPFAM" id="SSF52402">
    <property type="entry name" value="Adenine nucleotide alpha hydrolases-like"/>
    <property type="match status" value="1"/>
</dbReference>
<gene>
    <name evidence="1" type="ORF">DUE52_21135</name>
</gene>
<keyword evidence="2" id="KW-1185">Reference proteome</keyword>
<dbReference type="NCBIfam" id="TIGR03573">
    <property type="entry name" value="WbuX"/>
    <property type="match status" value="1"/>
</dbReference>
<proteinExistence type="predicted"/>
<sequence length="382" mass="44390">MKVCSKGVWDETIPGIQFDENGVSNFCRLQEKMMADYPRGEKGAQDWNKLVAEIKASGVNKRYDCLVGVSGGVDSSYLLHLTQEYGLRPLAVNLDNGFNSEIAVQNIYKITTQLKIDLETYVIDYEEIKDLLKSYMKASMPWIDTPTDLAIKATMYKIAGKEGIQFILRGNDFRSEGKQPKEWTYADARQLLYIHDKYGSGIKLKTYPLLTLPKMIYTGLIKGVRDIRPYYFLAYNKQEAKKKLIETYDWQDYGGHHHENLFTKFSMAYWLPKKFAIDKRKINLSAQVISQAITREEALEQINAPFDSQLELDRSREYIIKKLELTKEEFKTIWNSPNKNTFDYPSNYKLIFWLANKFRPLLKRLYGFTPMSVSAKEIIDIQ</sequence>
<evidence type="ECO:0000313" key="2">
    <source>
        <dbReference type="Proteomes" id="UP000253383"/>
    </source>
</evidence>
<comment type="caution">
    <text evidence="1">The sequence shown here is derived from an EMBL/GenBank/DDBJ whole genome shotgun (WGS) entry which is preliminary data.</text>
</comment>
<dbReference type="Gene3D" id="3.40.50.620">
    <property type="entry name" value="HUPs"/>
    <property type="match status" value="1"/>
</dbReference>
<name>A0A368JIX7_9BACT</name>
<dbReference type="OrthoDB" id="702at2"/>
<keyword evidence="1" id="KW-0808">Transferase</keyword>
<dbReference type="InterPro" id="IPR020022">
    <property type="entry name" value="N-acetyl_sugar_amidoTrfase"/>
</dbReference>